<feature type="domain" description="HTH marR-type" evidence="1">
    <location>
        <begin position="15"/>
        <end position="147"/>
    </location>
</feature>
<dbReference type="PRINTS" id="PR00598">
    <property type="entry name" value="HTHMARR"/>
</dbReference>
<dbReference type="PANTHER" id="PTHR33164:SF103">
    <property type="entry name" value="REGULATORY PROTEIN MARR"/>
    <property type="match status" value="1"/>
</dbReference>
<sequence length="175" mass="19260">MTSTEESSAAFPEALAPAAAALKRLIGALSADMMEAFSHLNVTIPQVRVLHVIRKEERVSGRQLARELKVSPGAVVQLCDRLQEQGYVERVPDTDDRRVTWFQLTPSARALFEEVLAIRRSRLAPALGRLSASDRESLSRILGEMADVVESERRSELTRSASVEGRLLPSPLRGG</sequence>
<dbReference type="GO" id="GO:0003700">
    <property type="term" value="F:DNA-binding transcription factor activity"/>
    <property type="evidence" value="ECO:0007669"/>
    <property type="project" value="InterPro"/>
</dbReference>
<reference evidence="2" key="1">
    <citation type="submission" date="2020-10" db="EMBL/GenBank/DDBJ databases">
        <title>Ca. Dormibacterota MAGs.</title>
        <authorList>
            <person name="Montgomery K."/>
        </authorList>
    </citation>
    <scope>NUCLEOTIDE SEQUENCE [LARGE SCALE GENOMIC DNA]</scope>
    <source>
        <strain evidence="2">SC8812_S17_10</strain>
    </source>
</reference>
<dbReference type="Proteomes" id="UP000612893">
    <property type="component" value="Unassembled WGS sequence"/>
</dbReference>
<evidence type="ECO:0000259" key="1">
    <source>
        <dbReference type="PROSITE" id="PS50995"/>
    </source>
</evidence>
<dbReference type="InterPro" id="IPR000835">
    <property type="entry name" value="HTH_MarR-typ"/>
</dbReference>
<dbReference type="Gene3D" id="1.10.10.10">
    <property type="entry name" value="Winged helix-like DNA-binding domain superfamily/Winged helix DNA-binding domain"/>
    <property type="match status" value="1"/>
</dbReference>
<dbReference type="AlphaFoldDB" id="A0A934K020"/>
<dbReference type="GO" id="GO:0006950">
    <property type="term" value="P:response to stress"/>
    <property type="evidence" value="ECO:0007669"/>
    <property type="project" value="TreeGrafter"/>
</dbReference>
<organism evidence="2 3">
    <name type="scientific">Candidatus Nephthysia bennettiae</name>
    <dbReference type="NCBI Taxonomy" id="3127016"/>
    <lineage>
        <taxon>Bacteria</taxon>
        <taxon>Bacillati</taxon>
        <taxon>Candidatus Dormiibacterota</taxon>
        <taxon>Candidatus Dormibacteria</taxon>
        <taxon>Candidatus Dormibacterales</taxon>
        <taxon>Candidatus Dormibacteraceae</taxon>
        <taxon>Candidatus Nephthysia</taxon>
    </lineage>
</organism>
<keyword evidence="3" id="KW-1185">Reference proteome</keyword>
<evidence type="ECO:0000313" key="2">
    <source>
        <dbReference type="EMBL" id="MBJ7598062.1"/>
    </source>
</evidence>
<protein>
    <submittedName>
        <fullName evidence="2">MarR family transcriptional regulator</fullName>
    </submittedName>
</protein>
<accession>A0A934K020</accession>
<dbReference type="SMART" id="SM00347">
    <property type="entry name" value="HTH_MARR"/>
    <property type="match status" value="1"/>
</dbReference>
<dbReference type="PANTHER" id="PTHR33164">
    <property type="entry name" value="TRANSCRIPTIONAL REGULATOR, MARR FAMILY"/>
    <property type="match status" value="1"/>
</dbReference>
<proteinExistence type="predicted"/>
<evidence type="ECO:0000313" key="3">
    <source>
        <dbReference type="Proteomes" id="UP000612893"/>
    </source>
</evidence>
<dbReference type="InterPro" id="IPR039422">
    <property type="entry name" value="MarR/SlyA-like"/>
</dbReference>
<dbReference type="EMBL" id="JAEKNR010000090">
    <property type="protein sequence ID" value="MBJ7598062.1"/>
    <property type="molecule type" value="Genomic_DNA"/>
</dbReference>
<dbReference type="InterPro" id="IPR036390">
    <property type="entry name" value="WH_DNA-bd_sf"/>
</dbReference>
<gene>
    <name evidence="2" type="ORF">JF922_08240</name>
</gene>
<dbReference type="PROSITE" id="PS50995">
    <property type="entry name" value="HTH_MARR_2"/>
    <property type="match status" value="1"/>
</dbReference>
<dbReference type="InterPro" id="IPR036388">
    <property type="entry name" value="WH-like_DNA-bd_sf"/>
</dbReference>
<name>A0A934K020_9BACT</name>
<dbReference type="SUPFAM" id="SSF46785">
    <property type="entry name" value="Winged helix' DNA-binding domain"/>
    <property type="match status" value="1"/>
</dbReference>
<dbReference type="RefSeq" id="WP_338200785.1">
    <property type="nucleotide sequence ID" value="NZ_JAEKNR010000090.1"/>
</dbReference>
<dbReference type="Pfam" id="PF12802">
    <property type="entry name" value="MarR_2"/>
    <property type="match status" value="1"/>
</dbReference>
<comment type="caution">
    <text evidence="2">The sequence shown here is derived from an EMBL/GenBank/DDBJ whole genome shotgun (WGS) entry which is preliminary data.</text>
</comment>